<dbReference type="GO" id="GO:0005524">
    <property type="term" value="F:ATP binding"/>
    <property type="evidence" value="ECO:0007669"/>
    <property type="project" value="UniProtKB-KW"/>
</dbReference>
<sequence>MKSNKEGNDHVSRGCTITEEPNLCVCSSTEASDGSIQSFNLHPHVSSANFSSPYSSTEKFVGHNNSAIFDGTNRFHSAGFPADLLQFYKEKRGITDLYDWQEDCLSDMRVLSGNNVILCLPTSAGKTLIAELLMFRETILNHKDCLFILPYVAVVQEKVGSLAIFEKDLGVCVEEYAANKGRLPPIKRRGTSSIYVATIEKANILINSLLGEKRIDRLGIVVIDELHMVGDGLRGAIIEQVIVKYMQKGSGQIVGISATLTNLHELACFLKAEVFSADFRPVTLTERVKISNTLFRVGFKGKLVPELDFGENKFASKDSDGVVLLLQGLIPDKPVLIFCHTKQACENVAKMIAKLIPTNIRNCRAAERESVVEALREEGDGRICPTLKFSILSGVAYHHSGLTAEERKHIEIAFLDGVICVLCSTSTLAAGVNLPAQRVIIKCPLIGREPLSKAQYLQMIGRAGRAGYQTNGDAVTIVHPGMEEKNFRAMLCGSIMKCQSSLGNNNVMSAFVLDLISLEIAKTHVDLKNIISSSLYGLQNSDSGGLLQSIIGAMLEKGLIFIDHNGEYSITTLGSAVFSANLPPQDAQAIGCFLLQNLGKGLVLSSRFHLIYLIVPSDMYTDISWSLFYDEYRKLAQGERLLVESLGFDEKNLIQFLVNKPKMESGSIGIRIYVTFMLQRIWNQESLWNISEQFKVTRGWLQSLLQSACSQAGSIARFSENIPALWPLKNLLPDLVHRLRECSQPELIPLLAIDGVKQTRARQLYDKGFKTVGAIAAVDPNVLVSSVQCLRRRQAIYIINSAKALVRDRWAEKMEELAEMGVTDSQILSNLTGSSR</sequence>
<comment type="caution">
    <text evidence="11">The sequence shown here is derived from an EMBL/GenBank/DDBJ whole genome shotgun (WGS) entry which is preliminary data.</text>
</comment>
<evidence type="ECO:0000313" key="12">
    <source>
        <dbReference type="Proteomes" id="UP001608902"/>
    </source>
</evidence>
<dbReference type="InterPro" id="IPR011545">
    <property type="entry name" value="DEAD/DEAH_box_helicase_dom"/>
</dbReference>
<dbReference type="PROSITE" id="PS51192">
    <property type="entry name" value="HELICASE_ATP_BIND_1"/>
    <property type="match status" value="1"/>
</dbReference>
<evidence type="ECO:0000256" key="1">
    <source>
        <dbReference type="ARBA" id="ARBA00004123"/>
    </source>
</evidence>
<evidence type="ECO:0000256" key="6">
    <source>
        <dbReference type="ARBA" id="ARBA00022840"/>
    </source>
</evidence>
<dbReference type="InterPro" id="IPR048960">
    <property type="entry name" value="POLQ-like_helical"/>
</dbReference>
<evidence type="ECO:0000256" key="4">
    <source>
        <dbReference type="ARBA" id="ARBA00022801"/>
    </source>
</evidence>
<keyword evidence="5" id="KW-0347">Helicase</keyword>
<dbReference type="FunFam" id="3.40.50.300:FF:000813">
    <property type="entry name" value="helicase POLQ-like isoform X1"/>
    <property type="match status" value="1"/>
</dbReference>
<dbReference type="SMART" id="SM00487">
    <property type="entry name" value="DEXDc"/>
    <property type="match status" value="1"/>
</dbReference>
<dbReference type="SUPFAM" id="SSF158702">
    <property type="entry name" value="Sec63 N-terminal domain-like"/>
    <property type="match status" value="1"/>
</dbReference>
<dbReference type="GO" id="GO:0005634">
    <property type="term" value="C:nucleus"/>
    <property type="evidence" value="ECO:0007669"/>
    <property type="project" value="UniProtKB-SubCell"/>
</dbReference>
<keyword evidence="12" id="KW-1185">Reference proteome</keyword>
<evidence type="ECO:0008006" key="13">
    <source>
        <dbReference type="Google" id="ProtNLM"/>
    </source>
</evidence>
<dbReference type="InterPro" id="IPR001650">
    <property type="entry name" value="Helicase_C-like"/>
</dbReference>
<reference evidence="11 12" key="1">
    <citation type="submission" date="2024-08" db="EMBL/GenBank/DDBJ databases">
        <title>Gnathostoma spinigerum genome.</title>
        <authorList>
            <person name="Gonzalez-Bertolin B."/>
            <person name="Monzon S."/>
            <person name="Zaballos A."/>
            <person name="Jimenez P."/>
            <person name="Dekumyoy P."/>
            <person name="Varona S."/>
            <person name="Cuesta I."/>
            <person name="Sumanam S."/>
            <person name="Adisakwattana P."/>
            <person name="Gasser R.B."/>
            <person name="Hernandez-Gonzalez A."/>
            <person name="Young N.D."/>
            <person name="Perteguer M.J."/>
        </authorList>
    </citation>
    <scope>NUCLEOTIDE SEQUENCE [LARGE SCALE GENOMIC DNA]</scope>
    <source>
        <strain evidence="11">AL3</strain>
        <tissue evidence="11">Liver</tissue>
    </source>
</reference>
<dbReference type="Pfam" id="PF00270">
    <property type="entry name" value="DEAD"/>
    <property type="match status" value="1"/>
</dbReference>
<dbReference type="SUPFAM" id="SSF52540">
    <property type="entry name" value="P-loop containing nucleoside triphosphate hydrolases"/>
    <property type="match status" value="1"/>
</dbReference>
<dbReference type="Pfam" id="PF21099">
    <property type="entry name" value="POLQ_helical"/>
    <property type="match status" value="1"/>
</dbReference>
<dbReference type="Pfam" id="PF00271">
    <property type="entry name" value="Helicase_C"/>
    <property type="match status" value="1"/>
</dbReference>
<accession>A0ABD6ECW2</accession>
<dbReference type="PANTHER" id="PTHR47961:SF12">
    <property type="entry name" value="HELICASE POLQ-LIKE"/>
    <property type="match status" value="1"/>
</dbReference>
<dbReference type="SUPFAM" id="SSF46785">
    <property type="entry name" value="Winged helix' DNA-binding domain"/>
    <property type="match status" value="1"/>
</dbReference>
<evidence type="ECO:0000313" key="11">
    <source>
        <dbReference type="EMBL" id="MFH4977808.1"/>
    </source>
</evidence>
<dbReference type="InterPro" id="IPR036390">
    <property type="entry name" value="WH_DNA-bd_sf"/>
</dbReference>
<dbReference type="InterPro" id="IPR050474">
    <property type="entry name" value="Hel308_SKI2-like"/>
</dbReference>
<evidence type="ECO:0000256" key="5">
    <source>
        <dbReference type="ARBA" id="ARBA00022806"/>
    </source>
</evidence>
<protein>
    <recommendedName>
        <fullName evidence="13">Helicase POLQ-like</fullName>
    </recommendedName>
</protein>
<comment type="subcellular location">
    <subcellularLocation>
        <location evidence="1">Nucleus</location>
    </subcellularLocation>
</comment>
<evidence type="ECO:0000259" key="10">
    <source>
        <dbReference type="PROSITE" id="PS51194"/>
    </source>
</evidence>
<feature type="domain" description="Helicase ATP-binding" evidence="9">
    <location>
        <begin position="107"/>
        <end position="278"/>
    </location>
</feature>
<proteinExistence type="predicted"/>
<dbReference type="InterPro" id="IPR027417">
    <property type="entry name" value="P-loop_NTPase"/>
</dbReference>
<dbReference type="SMART" id="SM00490">
    <property type="entry name" value="HELICc"/>
    <property type="match status" value="1"/>
</dbReference>
<keyword evidence="4" id="KW-0378">Hydrolase</keyword>
<evidence type="ECO:0000256" key="2">
    <source>
        <dbReference type="ARBA" id="ARBA00022741"/>
    </source>
</evidence>
<dbReference type="GO" id="GO:0016787">
    <property type="term" value="F:hydrolase activity"/>
    <property type="evidence" value="ECO:0007669"/>
    <property type="project" value="UniProtKB-KW"/>
</dbReference>
<evidence type="ECO:0000256" key="3">
    <source>
        <dbReference type="ARBA" id="ARBA00022763"/>
    </source>
</evidence>
<dbReference type="CDD" id="cd18795">
    <property type="entry name" value="SF2_C_Ski2"/>
    <property type="match status" value="1"/>
</dbReference>
<evidence type="ECO:0000259" key="9">
    <source>
        <dbReference type="PROSITE" id="PS51192"/>
    </source>
</evidence>
<keyword evidence="6" id="KW-0067">ATP-binding</keyword>
<dbReference type="Proteomes" id="UP001608902">
    <property type="component" value="Unassembled WGS sequence"/>
</dbReference>
<name>A0ABD6ECW2_9BILA</name>
<keyword evidence="3" id="KW-0227">DNA damage</keyword>
<dbReference type="InterPro" id="IPR014001">
    <property type="entry name" value="Helicase_ATP-bd"/>
</dbReference>
<dbReference type="GO" id="GO:0004386">
    <property type="term" value="F:helicase activity"/>
    <property type="evidence" value="ECO:0007669"/>
    <property type="project" value="UniProtKB-KW"/>
</dbReference>
<feature type="domain" description="Helicase C-terminal" evidence="10">
    <location>
        <begin position="324"/>
        <end position="519"/>
    </location>
</feature>
<gene>
    <name evidence="11" type="ORF">AB6A40_004517</name>
</gene>
<keyword evidence="7" id="KW-0234">DNA repair</keyword>
<dbReference type="PANTHER" id="PTHR47961">
    <property type="entry name" value="DNA POLYMERASE THETA, PUTATIVE (AFU_ORTHOLOGUE AFUA_1G05260)-RELATED"/>
    <property type="match status" value="1"/>
</dbReference>
<dbReference type="CDD" id="cd18026">
    <property type="entry name" value="DEXHc_POLQ-like"/>
    <property type="match status" value="1"/>
</dbReference>
<dbReference type="EMBL" id="JBGFUD010002635">
    <property type="protein sequence ID" value="MFH4977808.1"/>
    <property type="molecule type" value="Genomic_DNA"/>
</dbReference>
<dbReference type="AlphaFoldDB" id="A0ABD6ECW2"/>
<dbReference type="GO" id="GO:0006281">
    <property type="term" value="P:DNA repair"/>
    <property type="evidence" value="ECO:0007669"/>
    <property type="project" value="UniProtKB-KW"/>
</dbReference>
<evidence type="ECO:0000256" key="7">
    <source>
        <dbReference type="ARBA" id="ARBA00023204"/>
    </source>
</evidence>
<dbReference type="Gene3D" id="3.40.50.300">
    <property type="entry name" value="P-loop containing nucleotide triphosphate hydrolases"/>
    <property type="match status" value="2"/>
</dbReference>
<organism evidence="11 12">
    <name type="scientific">Gnathostoma spinigerum</name>
    <dbReference type="NCBI Taxonomy" id="75299"/>
    <lineage>
        <taxon>Eukaryota</taxon>
        <taxon>Metazoa</taxon>
        <taxon>Ecdysozoa</taxon>
        <taxon>Nematoda</taxon>
        <taxon>Chromadorea</taxon>
        <taxon>Rhabditida</taxon>
        <taxon>Spirurina</taxon>
        <taxon>Gnathostomatomorpha</taxon>
        <taxon>Gnathostomatoidea</taxon>
        <taxon>Gnathostomatidae</taxon>
        <taxon>Gnathostoma</taxon>
    </lineage>
</organism>
<keyword evidence="2" id="KW-0547">Nucleotide-binding</keyword>
<evidence type="ECO:0000256" key="8">
    <source>
        <dbReference type="ARBA" id="ARBA00023242"/>
    </source>
</evidence>
<dbReference type="PROSITE" id="PS51194">
    <property type="entry name" value="HELICASE_CTER"/>
    <property type="match status" value="1"/>
</dbReference>
<keyword evidence="8" id="KW-0539">Nucleus</keyword>
<dbReference type="Gene3D" id="1.10.3380.20">
    <property type="match status" value="1"/>
</dbReference>